<feature type="domain" description="RNA polymerase sigma-70 region 2" evidence="8">
    <location>
        <begin position="7"/>
        <end position="72"/>
    </location>
</feature>
<evidence type="ECO:0000256" key="2">
    <source>
        <dbReference type="ARBA" id="ARBA00011344"/>
    </source>
</evidence>
<evidence type="ECO:0000256" key="7">
    <source>
        <dbReference type="SAM" id="MobiDB-lite"/>
    </source>
</evidence>
<evidence type="ECO:0000259" key="8">
    <source>
        <dbReference type="Pfam" id="PF04542"/>
    </source>
</evidence>
<dbReference type="NCBIfam" id="TIGR02937">
    <property type="entry name" value="sigma70-ECF"/>
    <property type="match status" value="1"/>
</dbReference>
<evidence type="ECO:0000256" key="3">
    <source>
        <dbReference type="ARBA" id="ARBA00023015"/>
    </source>
</evidence>
<keyword evidence="11" id="KW-1185">Reference proteome</keyword>
<comment type="similarity">
    <text evidence="1">Belongs to the sigma-70 factor family. ECF subfamily.</text>
</comment>
<evidence type="ECO:0000256" key="5">
    <source>
        <dbReference type="ARBA" id="ARBA00023125"/>
    </source>
</evidence>
<evidence type="ECO:0000313" key="10">
    <source>
        <dbReference type="EMBL" id="MBF6354978.1"/>
    </source>
</evidence>
<dbReference type="InterPro" id="IPR013325">
    <property type="entry name" value="RNA_pol_sigma_r2"/>
</dbReference>
<dbReference type="Gene3D" id="1.10.1740.10">
    <property type="match status" value="1"/>
</dbReference>
<dbReference type="Gene3D" id="1.10.10.10">
    <property type="entry name" value="Winged helix-like DNA-binding domain superfamily/Winged helix DNA-binding domain"/>
    <property type="match status" value="1"/>
</dbReference>
<evidence type="ECO:0000313" key="11">
    <source>
        <dbReference type="Proteomes" id="UP000707731"/>
    </source>
</evidence>
<evidence type="ECO:0000259" key="9">
    <source>
        <dbReference type="Pfam" id="PF08281"/>
    </source>
</evidence>
<dbReference type="Pfam" id="PF08281">
    <property type="entry name" value="Sigma70_r4_2"/>
    <property type="match status" value="1"/>
</dbReference>
<dbReference type="SUPFAM" id="SSF88659">
    <property type="entry name" value="Sigma3 and sigma4 domains of RNA polymerase sigma factors"/>
    <property type="match status" value="1"/>
</dbReference>
<feature type="domain" description="RNA polymerase sigma factor 70 region 4 type 2" evidence="9">
    <location>
        <begin position="101"/>
        <end position="153"/>
    </location>
</feature>
<dbReference type="PANTHER" id="PTHR30173:SF43">
    <property type="entry name" value="ECF RNA POLYMERASE SIGMA FACTOR SIGI-RELATED"/>
    <property type="match status" value="1"/>
</dbReference>
<gene>
    <name evidence="10" type="ORF">IU449_10550</name>
</gene>
<name>A0ABS0DAW8_9NOCA</name>
<keyword evidence="6" id="KW-0804">Transcription</keyword>
<reference evidence="10 11" key="1">
    <citation type="submission" date="2020-10" db="EMBL/GenBank/DDBJ databases">
        <title>Identification of Nocardia species via Next-generation sequencing and recognition of intraspecies genetic diversity.</title>
        <authorList>
            <person name="Li P."/>
            <person name="Li P."/>
            <person name="Lu B."/>
        </authorList>
    </citation>
    <scope>NUCLEOTIDE SEQUENCE [LARGE SCALE GENOMIC DNA]</scope>
    <source>
        <strain evidence="10 11">BJ06-0143</strain>
    </source>
</reference>
<keyword evidence="5" id="KW-0238">DNA-binding</keyword>
<evidence type="ECO:0000256" key="1">
    <source>
        <dbReference type="ARBA" id="ARBA00010641"/>
    </source>
</evidence>
<dbReference type="Proteomes" id="UP000707731">
    <property type="component" value="Unassembled WGS sequence"/>
</dbReference>
<dbReference type="EMBL" id="JADLQN010000001">
    <property type="protein sequence ID" value="MBF6354978.1"/>
    <property type="molecule type" value="Genomic_DNA"/>
</dbReference>
<dbReference type="SUPFAM" id="SSF54427">
    <property type="entry name" value="NTF2-like"/>
    <property type="match status" value="1"/>
</dbReference>
<feature type="region of interest" description="Disordered" evidence="7">
    <location>
        <begin position="282"/>
        <end position="301"/>
    </location>
</feature>
<dbReference type="InterPro" id="IPR052704">
    <property type="entry name" value="ECF_Sigma-70_Domain"/>
</dbReference>
<organism evidence="10 11">
    <name type="scientific">Nocardia higoensis</name>
    <dbReference type="NCBI Taxonomy" id="228599"/>
    <lineage>
        <taxon>Bacteria</taxon>
        <taxon>Bacillati</taxon>
        <taxon>Actinomycetota</taxon>
        <taxon>Actinomycetes</taxon>
        <taxon>Mycobacteriales</taxon>
        <taxon>Nocardiaceae</taxon>
        <taxon>Nocardia</taxon>
    </lineage>
</organism>
<dbReference type="InterPro" id="IPR032710">
    <property type="entry name" value="NTF2-like_dom_sf"/>
</dbReference>
<dbReference type="InterPro" id="IPR014284">
    <property type="entry name" value="RNA_pol_sigma-70_dom"/>
</dbReference>
<accession>A0ABS0DAW8</accession>
<dbReference type="InterPro" id="IPR013249">
    <property type="entry name" value="RNA_pol_sigma70_r4_t2"/>
</dbReference>
<dbReference type="Gene3D" id="3.10.450.50">
    <property type="match status" value="1"/>
</dbReference>
<dbReference type="InterPro" id="IPR007627">
    <property type="entry name" value="RNA_pol_sigma70_r2"/>
</dbReference>
<comment type="caution">
    <text evidence="10">The sequence shown here is derived from an EMBL/GenBank/DDBJ whole genome shotgun (WGS) entry which is preliminary data.</text>
</comment>
<dbReference type="SUPFAM" id="SSF88946">
    <property type="entry name" value="Sigma2 domain of RNA polymerase sigma factors"/>
    <property type="match status" value="1"/>
</dbReference>
<proteinExistence type="inferred from homology"/>
<evidence type="ECO:0000256" key="4">
    <source>
        <dbReference type="ARBA" id="ARBA00023082"/>
    </source>
</evidence>
<sequence>MEIVDQFEAARPKLTSLAHRIVGSHHDAEDVVQAAWLRIQSARQTDVDNPDGWFTTITARLCLDLLRSRERRDEVFRPAAELPGEQLAADEEFLRREDVSRALLVLLDRLSPRRRVAYVLHDLFAVPFDQVAAVLGTSTDAAKKLAGRARADLRPAEPARAAVGADHLAIVEAFLAAARGGDIDRLVTLLAPDAVRTADVRLLPRGAATTVRGARAIAEETRYFLDRIAVTTPVFVDGVAGAVIAPGGHPYAVLRFRFREATITEVDITSYAADEAQPVLHGTQIASDPDRWPAPGRATGA</sequence>
<dbReference type="PANTHER" id="PTHR30173">
    <property type="entry name" value="SIGMA 19 FACTOR"/>
    <property type="match status" value="1"/>
</dbReference>
<dbReference type="Pfam" id="PF04542">
    <property type="entry name" value="Sigma70_r2"/>
    <property type="match status" value="1"/>
</dbReference>
<comment type="subunit">
    <text evidence="2">Interacts transiently with the RNA polymerase catalytic core formed by RpoA, RpoB, RpoC and RpoZ (2 alpha, 1 beta, 1 beta' and 1 omega subunit) to form the RNA polymerase holoenzyme that can initiate transcription.</text>
</comment>
<dbReference type="RefSeq" id="WP_195002474.1">
    <property type="nucleotide sequence ID" value="NZ_JADLQN010000001.1"/>
</dbReference>
<evidence type="ECO:0000256" key="6">
    <source>
        <dbReference type="ARBA" id="ARBA00023163"/>
    </source>
</evidence>
<dbReference type="InterPro" id="IPR013324">
    <property type="entry name" value="RNA_pol_sigma_r3/r4-like"/>
</dbReference>
<protein>
    <submittedName>
        <fullName evidence="10">Sigma-70 family RNA polymerase sigma factor</fullName>
    </submittedName>
</protein>
<keyword evidence="4" id="KW-0731">Sigma factor</keyword>
<keyword evidence="3" id="KW-0805">Transcription regulation</keyword>
<dbReference type="InterPro" id="IPR036388">
    <property type="entry name" value="WH-like_DNA-bd_sf"/>
</dbReference>